<name>A0ABY3WCJ7_9ACTN</name>
<keyword evidence="7" id="KW-1185">Reference proteome</keyword>
<dbReference type="InterPro" id="IPR006076">
    <property type="entry name" value="FAD-dep_OxRdtase"/>
</dbReference>
<dbReference type="Gene3D" id="3.50.50.60">
    <property type="entry name" value="FAD/NAD(P)-binding domain"/>
    <property type="match status" value="1"/>
</dbReference>
<dbReference type="PANTHER" id="PTHR10961">
    <property type="entry name" value="PEROXISOMAL SARCOSINE OXIDASE"/>
    <property type="match status" value="1"/>
</dbReference>
<sequence length="383" mass="41792">MSRSYDVVVIGLGGMGSAAAYHLARRGQRVLGLERFGPAHAFGASHGGSRIYRQSYAEGPDYVPLLLRARELWDELGRDCGDVMFTQTGGIMIGRADSPMVAGSLRSARRWGLAHEVLDSDGIRRRFPTFSPADDDVAFYEQQAGVVRPELTVAAHLRLAERHGAELRFHTPVTRWEQEPGGAVRVITPDGTVTAGRLVIAPGAWAPRLLADLAVPLRVERRVMYWFAPEGGTVPFDPAHHPVFVWDTPGGGAYGFPALDGPDGGVKVAFHSTGAPTDPDHLDREIHPEEVEEMRDFLRTRIPTLAGRLLKGAACTYTLTPDEHFVVSLHPEYPQTTVAFGFPGHGFKFVPVVGEILADLATEGTTPHPISLFDPRRPEAKAF</sequence>
<evidence type="ECO:0000313" key="7">
    <source>
        <dbReference type="Proteomes" id="UP000828924"/>
    </source>
</evidence>
<dbReference type="SUPFAM" id="SSF51905">
    <property type="entry name" value="FAD/NAD(P)-binding domain"/>
    <property type="match status" value="1"/>
</dbReference>
<dbReference type="InterPro" id="IPR036188">
    <property type="entry name" value="FAD/NAD-bd_sf"/>
</dbReference>
<comment type="cofactor">
    <cofactor evidence="1">
        <name>FAD</name>
        <dbReference type="ChEBI" id="CHEBI:57692"/>
    </cofactor>
</comment>
<dbReference type="Proteomes" id="UP000828924">
    <property type="component" value="Chromosome"/>
</dbReference>
<evidence type="ECO:0000256" key="2">
    <source>
        <dbReference type="ARBA" id="ARBA00022630"/>
    </source>
</evidence>
<accession>A0ABY3WCJ7</accession>
<evidence type="ECO:0000259" key="5">
    <source>
        <dbReference type="Pfam" id="PF01266"/>
    </source>
</evidence>
<dbReference type="SUPFAM" id="SSF54373">
    <property type="entry name" value="FAD-linked reductases, C-terminal domain"/>
    <property type="match status" value="1"/>
</dbReference>
<evidence type="ECO:0000256" key="4">
    <source>
        <dbReference type="ARBA" id="ARBA00023002"/>
    </source>
</evidence>
<protein>
    <submittedName>
        <fullName evidence="6">N-methyl-L-tryptophan oxidase</fullName>
        <ecNumber evidence="6">1.5.3.2</ecNumber>
    </submittedName>
</protein>
<dbReference type="InterPro" id="IPR045170">
    <property type="entry name" value="MTOX"/>
</dbReference>
<dbReference type="EC" id="1.5.3.2" evidence="6"/>
<evidence type="ECO:0000313" key="6">
    <source>
        <dbReference type="EMBL" id="UNM10291.1"/>
    </source>
</evidence>
<dbReference type="Pfam" id="PF01266">
    <property type="entry name" value="DAO"/>
    <property type="match status" value="1"/>
</dbReference>
<keyword evidence="3" id="KW-0274">FAD</keyword>
<dbReference type="NCBIfam" id="NF008425">
    <property type="entry name" value="PRK11259.1"/>
    <property type="match status" value="1"/>
</dbReference>
<dbReference type="RefSeq" id="WP_242328787.1">
    <property type="nucleotide sequence ID" value="NZ_CP071872.1"/>
</dbReference>
<keyword evidence="4 6" id="KW-0560">Oxidoreductase</keyword>
<reference evidence="6 7" key="1">
    <citation type="submission" date="2021-03" db="EMBL/GenBank/DDBJ databases">
        <title>Complete genome of Streptomyces formicae strain 1H-GS9 (DSM 100524).</title>
        <authorList>
            <person name="Atanasov K.E."/>
            <person name="Altabella T."/>
            <person name="Ferrer A."/>
        </authorList>
    </citation>
    <scope>NUCLEOTIDE SEQUENCE [LARGE SCALE GENOMIC DNA]</scope>
    <source>
        <strain evidence="6 7">1H-GS9</strain>
    </source>
</reference>
<dbReference type="EMBL" id="CP071872">
    <property type="protein sequence ID" value="UNM10291.1"/>
    <property type="molecule type" value="Genomic_DNA"/>
</dbReference>
<feature type="domain" description="FAD dependent oxidoreductase" evidence="5">
    <location>
        <begin position="6"/>
        <end position="360"/>
    </location>
</feature>
<dbReference type="Gene3D" id="3.30.9.10">
    <property type="entry name" value="D-Amino Acid Oxidase, subunit A, domain 2"/>
    <property type="match status" value="1"/>
</dbReference>
<evidence type="ECO:0000256" key="3">
    <source>
        <dbReference type="ARBA" id="ARBA00022827"/>
    </source>
</evidence>
<organism evidence="6 7">
    <name type="scientific">Streptomyces formicae</name>
    <dbReference type="NCBI Taxonomy" id="1616117"/>
    <lineage>
        <taxon>Bacteria</taxon>
        <taxon>Bacillati</taxon>
        <taxon>Actinomycetota</taxon>
        <taxon>Actinomycetes</taxon>
        <taxon>Kitasatosporales</taxon>
        <taxon>Streptomycetaceae</taxon>
        <taxon>Streptomyces</taxon>
    </lineage>
</organism>
<evidence type="ECO:0000256" key="1">
    <source>
        <dbReference type="ARBA" id="ARBA00001974"/>
    </source>
</evidence>
<proteinExistence type="predicted"/>
<gene>
    <name evidence="6" type="primary">solA</name>
    <name evidence="6" type="ORF">J4032_01095</name>
</gene>
<dbReference type="PROSITE" id="PS00895">
    <property type="entry name" value="3_HYDROXYISOBUT_DH"/>
    <property type="match status" value="1"/>
</dbReference>
<dbReference type="PANTHER" id="PTHR10961:SF7">
    <property type="entry name" value="FAD DEPENDENT OXIDOREDUCTASE DOMAIN-CONTAINING PROTEIN"/>
    <property type="match status" value="1"/>
</dbReference>
<dbReference type="GO" id="GO:0050131">
    <property type="term" value="F:N-methyl-L-amino-acid oxidase activity"/>
    <property type="evidence" value="ECO:0007669"/>
    <property type="project" value="UniProtKB-EC"/>
</dbReference>
<dbReference type="InterPro" id="IPR002204">
    <property type="entry name" value="3-OH-isobutyrate_DH-rel_CS"/>
</dbReference>
<keyword evidence="2" id="KW-0285">Flavoprotein</keyword>